<evidence type="ECO:0000313" key="1">
    <source>
        <dbReference type="EMBL" id="EMA05254.1"/>
    </source>
</evidence>
<proteinExistence type="predicted"/>
<evidence type="ECO:0000313" key="2">
    <source>
        <dbReference type="Proteomes" id="UP000011603"/>
    </source>
</evidence>
<protein>
    <submittedName>
        <fullName evidence="1">IS240-type transposase (ISH103)</fullName>
    </submittedName>
</protein>
<sequence>MYDAINLDTKLLLDVQLVKRRGTDPATAFLHWVAEKHNFEEAVFLVN</sequence>
<accession>I3R9P9</accession>
<gene>
    <name evidence="1" type="ORF">C439_00605</name>
</gene>
<dbReference type="Proteomes" id="UP000011603">
    <property type="component" value="Unassembled WGS sequence"/>
</dbReference>
<dbReference type="EMBL" id="AOLO01000001">
    <property type="protein sequence ID" value="EMA05254.1"/>
    <property type="molecule type" value="Genomic_DNA"/>
</dbReference>
<dbReference type="AlphaFoldDB" id="I3R9P9"/>
<organism evidence="1 2">
    <name type="scientific">Haloferax mediterranei (strain ATCC 33500 / DSM 1411 / JCM 8866 / NBRC 14739 / NCIMB 2177 / R-4)</name>
    <name type="common">Halobacterium mediterranei</name>
    <dbReference type="NCBI Taxonomy" id="523841"/>
    <lineage>
        <taxon>Archaea</taxon>
        <taxon>Methanobacteriati</taxon>
        <taxon>Methanobacteriota</taxon>
        <taxon>Stenosarchaea group</taxon>
        <taxon>Halobacteria</taxon>
        <taxon>Halobacteriales</taxon>
        <taxon>Haloferacaceae</taxon>
        <taxon>Haloferax</taxon>
    </lineage>
</organism>
<comment type="caution">
    <text evidence="1">The sequence shown here is derived from an EMBL/GenBank/DDBJ whole genome shotgun (WGS) entry which is preliminary data.</text>
</comment>
<name>I3R9P9_HALMT</name>
<reference evidence="1 2" key="1">
    <citation type="journal article" date="2014" name="PLoS Genet.">
        <title>Phylogenetically driven sequencing of extremely halophilic archaea reveals strategies for static and dynamic osmo-response.</title>
        <authorList>
            <person name="Becker E.A."/>
            <person name="Seitzer P.M."/>
            <person name="Tritt A."/>
            <person name="Larsen D."/>
            <person name="Krusor M."/>
            <person name="Yao A.I."/>
            <person name="Wu D."/>
            <person name="Madern D."/>
            <person name="Eisen J.A."/>
            <person name="Darling A.E."/>
            <person name="Facciotti M.T."/>
        </authorList>
    </citation>
    <scope>NUCLEOTIDE SEQUENCE [LARGE SCALE GENOMIC DNA]</scope>
    <source>
        <strain evidence="2">ATCC 33500 / DSM 1411 / JCM 8866 / NBRC 14739 / NCIMB 2177 / R-4</strain>
    </source>
</reference>
<dbReference type="PATRIC" id="fig|523841.21.peg.118"/>
<keyword evidence="2" id="KW-1185">Reference proteome</keyword>